<keyword evidence="4" id="KW-1185">Reference proteome</keyword>
<gene>
    <name evidence="3" type="ORF">XAT740_LOCUS61558</name>
</gene>
<protein>
    <submittedName>
        <fullName evidence="3">Uncharacterized protein</fullName>
    </submittedName>
</protein>
<dbReference type="EMBL" id="CAJNOR010016295">
    <property type="protein sequence ID" value="CAF1684699.1"/>
    <property type="molecule type" value="Genomic_DNA"/>
</dbReference>
<reference evidence="3" key="1">
    <citation type="submission" date="2021-02" db="EMBL/GenBank/DDBJ databases">
        <authorList>
            <person name="Nowell W R."/>
        </authorList>
    </citation>
    <scope>NUCLEOTIDE SEQUENCE</scope>
</reference>
<evidence type="ECO:0000256" key="1">
    <source>
        <dbReference type="SAM" id="Coils"/>
    </source>
</evidence>
<proteinExistence type="predicted"/>
<evidence type="ECO:0000313" key="3">
    <source>
        <dbReference type="EMBL" id="CAF1684699.1"/>
    </source>
</evidence>
<name>A0A816H941_ADIRI</name>
<keyword evidence="1" id="KW-0175">Coiled coil</keyword>
<evidence type="ECO:0000256" key="2">
    <source>
        <dbReference type="SAM" id="MobiDB-lite"/>
    </source>
</evidence>
<feature type="non-terminal residue" evidence="3">
    <location>
        <position position="1"/>
    </location>
</feature>
<feature type="region of interest" description="Disordered" evidence="2">
    <location>
        <begin position="152"/>
        <end position="171"/>
    </location>
</feature>
<feature type="non-terminal residue" evidence="3">
    <location>
        <position position="281"/>
    </location>
</feature>
<accession>A0A816H941</accession>
<feature type="coiled-coil region" evidence="1">
    <location>
        <begin position="235"/>
        <end position="277"/>
    </location>
</feature>
<organism evidence="3 4">
    <name type="scientific">Adineta ricciae</name>
    <name type="common">Rotifer</name>
    <dbReference type="NCBI Taxonomy" id="249248"/>
    <lineage>
        <taxon>Eukaryota</taxon>
        <taxon>Metazoa</taxon>
        <taxon>Spiralia</taxon>
        <taxon>Gnathifera</taxon>
        <taxon>Rotifera</taxon>
        <taxon>Eurotatoria</taxon>
        <taxon>Bdelloidea</taxon>
        <taxon>Adinetida</taxon>
        <taxon>Adinetidae</taxon>
        <taxon>Adineta</taxon>
    </lineage>
</organism>
<sequence>KGRRNLLLCNDLARQYKAKNNELDVKHLQLDRLNTDFEQKVHRKELEEARLKKELAEIALALNLEAQKAKADMKDFLSMVDHDRAHMLQYDREQEQKMIKTNAHSKSFEMERHRSILDTKQREALHRIGGARDRLENIYTRQRQMNANAAALERDRRANQSNNRANDVDARRSHLMDQYMRDKAEKGGRYERDSSNKSVISYNDIEAKQHEDRVRHLTKTLNKNKEIEFELRKSVKEAEFQRRKKEQEVQKLRDDLIRKKQEDAVKIQEAIAQVQTQEREL</sequence>
<evidence type="ECO:0000313" key="4">
    <source>
        <dbReference type="Proteomes" id="UP000663828"/>
    </source>
</evidence>
<comment type="caution">
    <text evidence="3">The sequence shown here is derived from an EMBL/GenBank/DDBJ whole genome shotgun (WGS) entry which is preliminary data.</text>
</comment>
<dbReference type="AlphaFoldDB" id="A0A816H941"/>
<dbReference type="Proteomes" id="UP000663828">
    <property type="component" value="Unassembled WGS sequence"/>
</dbReference>